<proteinExistence type="predicted"/>
<dbReference type="EMBL" id="CP034204">
    <property type="protein sequence ID" value="QBZ54198.1"/>
    <property type="molecule type" value="Genomic_DNA"/>
</dbReference>
<accession>A0A4P7MVX5</accession>
<sequence length="41" mass="4605">MDRGAQLQVLPRGHKGEQYTGYTCLTEVSQETSMVRKHPDG</sequence>
<dbReference type="Proteomes" id="UP000294847">
    <property type="component" value="Chromosome 1"/>
</dbReference>
<name>A0A4P7MVX5_PYROR</name>
<organism evidence="1 2">
    <name type="scientific">Pyricularia oryzae</name>
    <name type="common">Rice blast fungus</name>
    <name type="synonym">Magnaporthe oryzae</name>
    <dbReference type="NCBI Taxonomy" id="318829"/>
    <lineage>
        <taxon>Eukaryota</taxon>
        <taxon>Fungi</taxon>
        <taxon>Dikarya</taxon>
        <taxon>Ascomycota</taxon>
        <taxon>Pezizomycotina</taxon>
        <taxon>Sordariomycetes</taxon>
        <taxon>Sordariomycetidae</taxon>
        <taxon>Magnaporthales</taxon>
        <taxon>Pyriculariaceae</taxon>
        <taxon>Pyricularia</taxon>
    </lineage>
</organism>
<reference evidence="1 2" key="1">
    <citation type="journal article" date="2019" name="Mol. Biol. Evol.">
        <title>Blast fungal genomes show frequent chromosomal changes, gene gains and losses, and effector gene turnover.</title>
        <authorList>
            <person name="Gomez Luciano L.B."/>
            <person name="Jason Tsai I."/>
            <person name="Chuma I."/>
            <person name="Tosa Y."/>
            <person name="Chen Y.H."/>
            <person name="Li J.Y."/>
            <person name="Li M.Y."/>
            <person name="Jade Lu M.Y."/>
            <person name="Nakayashiki H."/>
            <person name="Li W.H."/>
        </authorList>
    </citation>
    <scope>NUCLEOTIDE SEQUENCE [LARGE SCALE GENOMIC DNA]</scope>
    <source>
        <strain evidence="1">MZ5-1-6</strain>
    </source>
</reference>
<protein>
    <submittedName>
        <fullName evidence="1">Uncharacterized protein</fullName>
    </submittedName>
</protein>
<gene>
    <name evidence="1" type="ORF">PoMZ_09893</name>
</gene>
<evidence type="ECO:0000313" key="1">
    <source>
        <dbReference type="EMBL" id="QBZ54198.1"/>
    </source>
</evidence>
<evidence type="ECO:0000313" key="2">
    <source>
        <dbReference type="Proteomes" id="UP000294847"/>
    </source>
</evidence>
<dbReference type="AlphaFoldDB" id="A0A4P7MVX5"/>